<feature type="transmembrane region" description="Helical" evidence="1">
    <location>
        <begin position="544"/>
        <end position="568"/>
    </location>
</feature>
<dbReference type="RefSeq" id="WP_090867410.1">
    <property type="nucleotide sequence ID" value="NZ_FOHE01000003.1"/>
</dbReference>
<gene>
    <name evidence="3" type="ORF">SAMN05216389_103110</name>
</gene>
<accession>A0A1I0A7G7</accession>
<feature type="transmembrane region" description="Helical" evidence="1">
    <location>
        <begin position="580"/>
        <end position="600"/>
    </location>
</feature>
<keyword evidence="4" id="KW-1185">Reference proteome</keyword>
<keyword evidence="3" id="KW-0031">Aminopeptidase</keyword>
<dbReference type="STRING" id="930131.SAMN05216389_103110"/>
<keyword evidence="1" id="KW-0472">Membrane</keyword>
<keyword evidence="3" id="KW-0645">Protease</keyword>
<dbReference type="Pfam" id="PF12146">
    <property type="entry name" value="Hydrolase_4"/>
    <property type="match status" value="1"/>
</dbReference>
<keyword evidence="1" id="KW-0812">Transmembrane</keyword>
<feature type="transmembrane region" description="Helical" evidence="1">
    <location>
        <begin position="620"/>
        <end position="640"/>
    </location>
</feature>
<dbReference type="Gene3D" id="3.40.50.1820">
    <property type="entry name" value="alpha/beta hydrolase"/>
    <property type="match status" value="1"/>
</dbReference>
<dbReference type="Proteomes" id="UP000198618">
    <property type="component" value="Unassembled WGS sequence"/>
</dbReference>
<evidence type="ECO:0000313" key="3">
    <source>
        <dbReference type="EMBL" id="SES90099.1"/>
    </source>
</evidence>
<dbReference type="OrthoDB" id="9780269at2"/>
<dbReference type="GO" id="GO:0004177">
    <property type="term" value="F:aminopeptidase activity"/>
    <property type="evidence" value="ECO:0007669"/>
    <property type="project" value="UniProtKB-KW"/>
</dbReference>
<keyword evidence="1" id="KW-1133">Transmembrane helix</keyword>
<dbReference type="InterPro" id="IPR029058">
    <property type="entry name" value="AB_hydrolase_fold"/>
</dbReference>
<reference evidence="3 4" key="1">
    <citation type="submission" date="2016-10" db="EMBL/GenBank/DDBJ databases">
        <authorList>
            <person name="de Groot N.N."/>
        </authorList>
    </citation>
    <scope>NUCLEOTIDE SEQUENCE [LARGE SCALE GENOMIC DNA]</scope>
    <source>
        <strain evidence="3 4">IBRC-M 10780</strain>
    </source>
</reference>
<dbReference type="SUPFAM" id="SSF53474">
    <property type="entry name" value="alpha/beta-Hydrolases"/>
    <property type="match status" value="2"/>
</dbReference>
<dbReference type="AlphaFoldDB" id="A0A1I0A7G7"/>
<dbReference type="EMBL" id="FOHE01000003">
    <property type="protein sequence ID" value="SES90099.1"/>
    <property type="molecule type" value="Genomic_DNA"/>
</dbReference>
<feature type="transmembrane region" description="Helical" evidence="1">
    <location>
        <begin position="503"/>
        <end position="524"/>
    </location>
</feature>
<feature type="transmembrane region" description="Helical" evidence="1">
    <location>
        <begin position="461"/>
        <end position="482"/>
    </location>
</feature>
<protein>
    <submittedName>
        <fullName evidence="3">Serine aminopeptidase, S33</fullName>
    </submittedName>
</protein>
<feature type="transmembrane region" description="Helical" evidence="1">
    <location>
        <begin position="424"/>
        <end position="441"/>
    </location>
</feature>
<dbReference type="PANTHER" id="PTHR22946">
    <property type="entry name" value="DIENELACTONE HYDROLASE DOMAIN-CONTAINING PROTEIN-RELATED"/>
    <property type="match status" value="1"/>
</dbReference>
<feature type="domain" description="Serine aminopeptidase S33" evidence="2">
    <location>
        <begin position="62"/>
        <end position="169"/>
    </location>
</feature>
<name>A0A1I0A7G7_9BACI</name>
<keyword evidence="3" id="KW-0378">Hydrolase</keyword>
<feature type="transmembrane region" description="Helical" evidence="1">
    <location>
        <begin position="364"/>
        <end position="384"/>
    </location>
</feature>
<organism evidence="3 4">
    <name type="scientific">Oceanobacillus limi</name>
    <dbReference type="NCBI Taxonomy" id="930131"/>
    <lineage>
        <taxon>Bacteria</taxon>
        <taxon>Bacillati</taxon>
        <taxon>Bacillota</taxon>
        <taxon>Bacilli</taxon>
        <taxon>Bacillales</taxon>
        <taxon>Bacillaceae</taxon>
        <taxon>Oceanobacillus</taxon>
    </lineage>
</organism>
<proteinExistence type="predicted"/>
<dbReference type="InterPro" id="IPR022742">
    <property type="entry name" value="Hydrolase_4"/>
</dbReference>
<feature type="transmembrane region" description="Helical" evidence="1">
    <location>
        <begin position="320"/>
        <end position="343"/>
    </location>
</feature>
<evidence type="ECO:0000313" key="4">
    <source>
        <dbReference type="Proteomes" id="UP000198618"/>
    </source>
</evidence>
<evidence type="ECO:0000256" key="1">
    <source>
        <dbReference type="SAM" id="Phobius"/>
    </source>
</evidence>
<feature type="transmembrane region" description="Helical" evidence="1">
    <location>
        <begin position="390"/>
        <end position="412"/>
    </location>
</feature>
<feature type="transmembrane region" description="Helical" evidence="1">
    <location>
        <begin position="647"/>
        <end position="669"/>
    </location>
</feature>
<dbReference type="InterPro" id="IPR050261">
    <property type="entry name" value="FrsA_esterase"/>
</dbReference>
<evidence type="ECO:0000259" key="2">
    <source>
        <dbReference type="Pfam" id="PF12146"/>
    </source>
</evidence>
<sequence>MKNVKNPILWIVISLVLIFVGSFLASQFNSSSGDVEVDRIYFDTPRGELSGLLYKPNGSNEEPRPTIVATHGYLNSAEMQDAQAIEMSKRGYVVLALDQYDHGHSTGTMEKESPFMSFWPHAIYDAVQYMYDQDYVLKDENSNGMIAVSGHSMGGFSSTHAVMLDENDFQENGYRKIASSLTFGSDYWWLTLLGYTDEDINNSYGPRTSGKVAGQYDEFFFDREAEMASEPVVKKDYVNTEEGQGFLGNPENPQAGEVYQVDDGKRVIYQPNETHPWNHFSKTSTGYAIDFYDMTFADYDNLVTIGKDGQSWVFKEYSSFIALIGFFLLFIPMILLLAKLPFFKYIYTKKPEALPGPKTPGAKVASYILLIFGGLFPALFFTAWYSGDTYGMRLIGQINLILIITFAIVMIYSFVKNANKNMKSWSIIMLVLSAIQYWYLNGQDKFITETEFFGAPTANPTVYWAINVAIVMLMLLVSTHYISRKPEGATIANYGVKANVKAILASLVTAIVAVVIGYGMLYIVDAVFKTDFRLWTFAVKTFEGQHVIALLKYAPLFFIYYFVIGISVNMNTTGEKFNGFKGYIASILHFVGGLILYLAYHYGLLFTTGVAGYPAESLSSIIVIGLVPVLTIAAIFNTFLYRKTGNVYVAAFLNTILMTMITLANTALYTVF</sequence>